<dbReference type="InterPro" id="IPR036627">
    <property type="entry name" value="CobW-likC_sf"/>
</dbReference>
<dbReference type="SMART" id="SM00833">
    <property type="entry name" value="CobW_C"/>
    <property type="match status" value="1"/>
</dbReference>
<protein>
    <recommendedName>
        <fullName evidence="7">CobW C-terminal domain-containing protein</fullName>
    </recommendedName>
</protein>
<dbReference type="HOGENOM" id="CLU_017452_0_2_6"/>
<dbReference type="Pfam" id="PF07683">
    <property type="entry name" value="CobW_C"/>
    <property type="match status" value="1"/>
</dbReference>
<dbReference type="GO" id="GO:0000166">
    <property type="term" value="F:nucleotide binding"/>
    <property type="evidence" value="ECO:0007669"/>
    <property type="project" value="UniProtKB-KW"/>
</dbReference>
<comment type="catalytic activity">
    <reaction evidence="6">
        <text>GTP + H2O = GDP + phosphate + H(+)</text>
        <dbReference type="Rhea" id="RHEA:19669"/>
        <dbReference type="ChEBI" id="CHEBI:15377"/>
        <dbReference type="ChEBI" id="CHEBI:15378"/>
        <dbReference type="ChEBI" id="CHEBI:37565"/>
        <dbReference type="ChEBI" id="CHEBI:43474"/>
        <dbReference type="ChEBI" id="CHEBI:58189"/>
    </reaction>
    <physiologicalReaction direction="left-to-right" evidence="6">
        <dbReference type="Rhea" id="RHEA:19670"/>
    </physiologicalReaction>
</comment>
<dbReference type="Gene3D" id="3.40.50.300">
    <property type="entry name" value="P-loop containing nucleotide triphosphate hydrolases"/>
    <property type="match status" value="1"/>
</dbReference>
<dbReference type="SUPFAM" id="SSF52540">
    <property type="entry name" value="P-loop containing nucleoside triphosphate hydrolases"/>
    <property type="match status" value="1"/>
</dbReference>
<comment type="similarity">
    <text evidence="4">Belongs to the SIMIBI class G3E GTPase family. ZNG1 subfamily.</text>
</comment>
<evidence type="ECO:0000256" key="1">
    <source>
        <dbReference type="ARBA" id="ARBA00022741"/>
    </source>
</evidence>
<dbReference type="PANTHER" id="PTHR13748">
    <property type="entry name" value="COBW-RELATED"/>
    <property type="match status" value="1"/>
</dbReference>
<reference evidence="8" key="1">
    <citation type="submission" date="2013-07" db="EMBL/GenBank/DDBJ databases">
        <title>Sub-species coevolution in mutualistic symbiosis.</title>
        <authorList>
            <person name="Murfin K."/>
            <person name="Klassen J."/>
            <person name="Lee M."/>
            <person name="Forst S."/>
            <person name="Stock P."/>
            <person name="Goodrich-Blair H."/>
        </authorList>
    </citation>
    <scope>NUCLEOTIDE SEQUENCE [LARGE SCALE GENOMIC DNA]</scope>
    <source>
        <strain evidence="8">Puntauvense</strain>
    </source>
</reference>
<evidence type="ECO:0000313" key="8">
    <source>
        <dbReference type="EMBL" id="CDG96196.1"/>
    </source>
</evidence>
<comment type="function">
    <text evidence="5">Zinc chaperone that directly transfers zinc cofactor to target proteins, thereby activating them. Zinc is transferred from the CXCC motif in the GTPase domain to the zinc binding site in target proteins in a process requiring GTP hydrolysis.</text>
</comment>
<dbReference type="NCBIfam" id="NF008578">
    <property type="entry name" value="PRK11537.1"/>
    <property type="match status" value="1"/>
</dbReference>
<keyword evidence="3" id="KW-0143">Chaperone</keyword>
<dbReference type="GO" id="GO:0005737">
    <property type="term" value="C:cytoplasm"/>
    <property type="evidence" value="ECO:0007669"/>
    <property type="project" value="TreeGrafter"/>
</dbReference>
<dbReference type="Gene3D" id="3.30.1220.10">
    <property type="entry name" value="CobW-like, C-terminal domain"/>
    <property type="match status" value="1"/>
</dbReference>
<dbReference type="InterPro" id="IPR051316">
    <property type="entry name" value="Zinc-reg_GTPase_activator"/>
</dbReference>
<dbReference type="Pfam" id="PF02492">
    <property type="entry name" value="cobW"/>
    <property type="match status" value="1"/>
</dbReference>
<evidence type="ECO:0000256" key="2">
    <source>
        <dbReference type="ARBA" id="ARBA00022801"/>
    </source>
</evidence>
<evidence type="ECO:0000256" key="3">
    <source>
        <dbReference type="ARBA" id="ARBA00023186"/>
    </source>
</evidence>
<comment type="caution">
    <text evidence="8">The sequence shown here is derived from an EMBL/GenBank/DDBJ whole genome shotgun (WGS) entry which is preliminary data.</text>
</comment>
<sequence>MRAMVVMAKVACAAVSVLVSKRSKEKKSLSVKQETKMKPISVTILAGFLGSGKTTLLRHILNAEHGYKIAVIENEFGEVPIDHELIGDRATQIKTLSNGCICCSRSSELEDALLDLLDGIDKGQIDFDRLIIECTGMADPGPITQTFFSHEILCQRFLLDGIITLVDAMHADQQLNRFSIAQSQVGYADRILLTKTDVAPEHDALLERLQRINAKAPIHKVVHGESDLSLLFDIEGFMLNDKLTVSNPVFRFIPKQQNTIQSIVVNLKHSVGLAEVSDLMEELLLSFADNLLRYKGILAIKEEPRRLLFQGVQRLYSADWDRAWHDNEERLSVLVFIGMDLPEQKIREKFAEL</sequence>
<evidence type="ECO:0000256" key="5">
    <source>
        <dbReference type="ARBA" id="ARBA00045658"/>
    </source>
</evidence>
<dbReference type="InterPro" id="IPR027417">
    <property type="entry name" value="P-loop_NTPase"/>
</dbReference>
<dbReference type="EMBL" id="CBSW010000109">
    <property type="protein sequence ID" value="CDG96196.1"/>
    <property type="molecule type" value="Genomic_DNA"/>
</dbReference>
<keyword evidence="1" id="KW-0547">Nucleotide-binding</keyword>
<dbReference type="InterPro" id="IPR003495">
    <property type="entry name" value="CobW/HypB/UreG_nucleotide-bd"/>
</dbReference>
<gene>
    <name evidence="8" type="ORF">XBP1_1970018</name>
</gene>
<dbReference type="CDD" id="cd03112">
    <property type="entry name" value="CobW-like"/>
    <property type="match status" value="1"/>
</dbReference>
<evidence type="ECO:0000256" key="6">
    <source>
        <dbReference type="ARBA" id="ARBA00049117"/>
    </source>
</evidence>
<name>A0A077N277_XENBV</name>
<dbReference type="AlphaFoldDB" id="A0A077N277"/>
<evidence type="ECO:0000256" key="4">
    <source>
        <dbReference type="ARBA" id="ARBA00034320"/>
    </source>
</evidence>
<dbReference type="InterPro" id="IPR011629">
    <property type="entry name" value="CobW-like_C"/>
</dbReference>
<dbReference type="FunFam" id="3.40.50.300:FF:000778">
    <property type="entry name" value="GTP-binding protein YjiA"/>
    <property type="match status" value="1"/>
</dbReference>
<dbReference type="GO" id="GO:0016787">
    <property type="term" value="F:hydrolase activity"/>
    <property type="evidence" value="ECO:0007669"/>
    <property type="project" value="UniProtKB-KW"/>
</dbReference>
<dbReference type="SUPFAM" id="SSF90002">
    <property type="entry name" value="Hypothetical protein YjiA, C-terminal domain"/>
    <property type="match status" value="1"/>
</dbReference>
<evidence type="ECO:0000259" key="7">
    <source>
        <dbReference type="SMART" id="SM00833"/>
    </source>
</evidence>
<organism evidence="8">
    <name type="scientific">Xenorhabdus bovienii str. puntauvense</name>
    <dbReference type="NCBI Taxonomy" id="1398201"/>
    <lineage>
        <taxon>Bacteria</taxon>
        <taxon>Pseudomonadati</taxon>
        <taxon>Pseudomonadota</taxon>
        <taxon>Gammaproteobacteria</taxon>
        <taxon>Enterobacterales</taxon>
        <taxon>Morganellaceae</taxon>
        <taxon>Xenorhabdus</taxon>
    </lineage>
</organism>
<proteinExistence type="inferred from homology"/>
<dbReference type="PANTHER" id="PTHR13748:SF62">
    <property type="entry name" value="COBW DOMAIN-CONTAINING PROTEIN"/>
    <property type="match status" value="1"/>
</dbReference>
<keyword evidence="2" id="KW-0378">Hydrolase</keyword>
<accession>A0A077N277</accession>
<dbReference type="Proteomes" id="UP000028511">
    <property type="component" value="Unassembled WGS sequence"/>
</dbReference>
<feature type="domain" description="CobW C-terminal" evidence="7">
    <location>
        <begin position="260"/>
        <end position="353"/>
    </location>
</feature>